<dbReference type="EMBL" id="QEWH01000011">
    <property type="protein sequence ID" value="RBA49606.1"/>
    <property type="molecule type" value="Genomic_DNA"/>
</dbReference>
<name>A0A365PLS2_ACIJU</name>
<comment type="caution">
    <text evidence="6">The sequence shown here is derived from an EMBL/GenBank/DDBJ whole genome shotgun (WGS) entry which is preliminary data.</text>
</comment>
<dbReference type="InterPro" id="IPR013154">
    <property type="entry name" value="ADH-like_N"/>
</dbReference>
<evidence type="ECO:0000256" key="3">
    <source>
        <dbReference type="ARBA" id="ARBA00022833"/>
    </source>
</evidence>
<keyword evidence="3" id="KW-0862">Zinc</keyword>
<evidence type="ECO:0000313" key="7">
    <source>
        <dbReference type="Proteomes" id="UP000253688"/>
    </source>
</evidence>
<dbReference type="GO" id="GO:0008270">
    <property type="term" value="F:zinc ion binding"/>
    <property type="evidence" value="ECO:0007669"/>
    <property type="project" value="InterPro"/>
</dbReference>
<evidence type="ECO:0000256" key="2">
    <source>
        <dbReference type="ARBA" id="ARBA00022723"/>
    </source>
</evidence>
<reference evidence="6 7" key="1">
    <citation type="submission" date="2018-04" db="EMBL/GenBank/DDBJ databases">
        <title>Acinetobacter junii Genome sequencing and assembly.</title>
        <authorList>
            <person name="Su J."/>
            <person name="Rensing C."/>
            <person name="Mazhar H.S."/>
        </authorList>
    </citation>
    <scope>NUCLEOTIDE SEQUENCE [LARGE SCALE GENOMIC DNA]</scope>
    <source>
        <strain evidence="6 7">SC22</strain>
    </source>
</reference>
<keyword evidence="4" id="KW-0560">Oxidoreductase</keyword>
<dbReference type="PANTHER" id="PTHR42940:SF7">
    <property type="entry name" value="ALCOHOL DEHYDROGENASE-LIKE N-TERMINAL DOMAIN-CONTAINING PROTEIN"/>
    <property type="match status" value="1"/>
</dbReference>
<evidence type="ECO:0000256" key="4">
    <source>
        <dbReference type="ARBA" id="ARBA00023002"/>
    </source>
</evidence>
<proteinExistence type="predicted"/>
<dbReference type="Proteomes" id="UP000253688">
    <property type="component" value="Unassembled WGS sequence"/>
</dbReference>
<dbReference type="Pfam" id="PF08240">
    <property type="entry name" value="ADH_N"/>
    <property type="match status" value="1"/>
</dbReference>
<dbReference type="SUPFAM" id="SSF50129">
    <property type="entry name" value="GroES-like"/>
    <property type="match status" value="1"/>
</dbReference>
<dbReference type="GO" id="GO:0005737">
    <property type="term" value="C:cytoplasm"/>
    <property type="evidence" value="ECO:0007669"/>
    <property type="project" value="TreeGrafter"/>
</dbReference>
<dbReference type="InterPro" id="IPR011032">
    <property type="entry name" value="GroES-like_sf"/>
</dbReference>
<dbReference type="AlphaFoldDB" id="A0A365PLS2"/>
<feature type="domain" description="Alcohol dehydrogenase-like N-terminal" evidence="5">
    <location>
        <begin position="29"/>
        <end position="138"/>
    </location>
</feature>
<dbReference type="InterPro" id="IPR002328">
    <property type="entry name" value="ADH_Zn_CS"/>
</dbReference>
<sequence>MQKTYKAVQVSQFGKLEMVERNIPTPQVGEVLIAVEACGICGADATTVESSNPDFQYPRVPGHEVVGRIIAIADSSSYWKIGQRVGVSRLGGHCNHCAECRQGLFNLCNNQPVMGSSHDGGYAEMLLAKETGLVTIPDELSSVEAAPLVCACQRHSKIDPFYLKNG</sequence>
<evidence type="ECO:0000256" key="1">
    <source>
        <dbReference type="ARBA" id="ARBA00001947"/>
    </source>
</evidence>
<dbReference type="PANTHER" id="PTHR42940">
    <property type="entry name" value="ALCOHOL DEHYDROGENASE 1-RELATED"/>
    <property type="match status" value="1"/>
</dbReference>
<dbReference type="Gene3D" id="3.90.180.10">
    <property type="entry name" value="Medium-chain alcohol dehydrogenases, catalytic domain"/>
    <property type="match status" value="1"/>
</dbReference>
<protein>
    <submittedName>
        <fullName evidence="6">Alcohol dehydrogenase</fullName>
    </submittedName>
</protein>
<gene>
    <name evidence="6" type="ORF">DC346_02680</name>
</gene>
<dbReference type="RefSeq" id="WP_016165169.1">
    <property type="nucleotide sequence ID" value="NZ_QDFG01000023.1"/>
</dbReference>
<evidence type="ECO:0000259" key="5">
    <source>
        <dbReference type="Pfam" id="PF08240"/>
    </source>
</evidence>
<accession>A0A365PLS2</accession>
<dbReference type="PROSITE" id="PS00059">
    <property type="entry name" value="ADH_ZINC"/>
    <property type="match status" value="1"/>
</dbReference>
<evidence type="ECO:0000313" key="6">
    <source>
        <dbReference type="EMBL" id="RBA49606.1"/>
    </source>
</evidence>
<organism evidence="6 7">
    <name type="scientific">Acinetobacter junii</name>
    <dbReference type="NCBI Taxonomy" id="40215"/>
    <lineage>
        <taxon>Bacteria</taxon>
        <taxon>Pseudomonadati</taxon>
        <taxon>Pseudomonadota</taxon>
        <taxon>Gammaproteobacteria</taxon>
        <taxon>Moraxellales</taxon>
        <taxon>Moraxellaceae</taxon>
        <taxon>Acinetobacter</taxon>
    </lineage>
</organism>
<keyword evidence="2" id="KW-0479">Metal-binding</keyword>
<comment type="cofactor">
    <cofactor evidence="1">
        <name>Zn(2+)</name>
        <dbReference type="ChEBI" id="CHEBI:29105"/>
    </cofactor>
</comment>
<dbReference type="GO" id="GO:0004022">
    <property type="term" value="F:alcohol dehydrogenase (NAD+) activity"/>
    <property type="evidence" value="ECO:0007669"/>
    <property type="project" value="TreeGrafter"/>
</dbReference>